<feature type="non-terminal residue" evidence="1">
    <location>
        <position position="58"/>
    </location>
</feature>
<dbReference type="AlphaFoldDB" id="A0A0C9X359"/>
<proteinExistence type="predicted"/>
<organism evidence="1 2">
    <name type="scientific">Laccaria amethystina LaAM-08-1</name>
    <dbReference type="NCBI Taxonomy" id="1095629"/>
    <lineage>
        <taxon>Eukaryota</taxon>
        <taxon>Fungi</taxon>
        <taxon>Dikarya</taxon>
        <taxon>Basidiomycota</taxon>
        <taxon>Agaricomycotina</taxon>
        <taxon>Agaricomycetes</taxon>
        <taxon>Agaricomycetidae</taxon>
        <taxon>Agaricales</taxon>
        <taxon>Agaricineae</taxon>
        <taxon>Hydnangiaceae</taxon>
        <taxon>Laccaria</taxon>
    </lineage>
</organism>
<dbReference type="Proteomes" id="UP000054477">
    <property type="component" value="Unassembled WGS sequence"/>
</dbReference>
<dbReference type="HOGENOM" id="CLU_2984524_0_0_1"/>
<evidence type="ECO:0000313" key="2">
    <source>
        <dbReference type="Proteomes" id="UP000054477"/>
    </source>
</evidence>
<evidence type="ECO:0000313" key="1">
    <source>
        <dbReference type="EMBL" id="KIJ95703.1"/>
    </source>
</evidence>
<keyword evidence="2" id="KW-1185">Reference proteome</keyword>
<accession>A0A0C9X359</accession>
<reference evidence="2" key="2">
    <citation type="submission" date="2015-01" db="EMBL/GenBank/DDBJ databases">
        <title>Evolutionary Origins and Diversification of the Mycorrhizal Mutualists.</title>
        <authorList>
            <consortium name="DOE Joint Genome Institute"/>
            <consortium name="Mycorrhizal Genomics Consortium"/>
            <person name="Kohler A."/>
            <person name="Kuo A."/>
            <person name="Nagy L.G."/>
            <person name="Floudas D."/>
            <person name="Copeland A."/>
            <person name="Barry K.W."/>
            <person name="Cichocki N."/>
            <person name="Veneault-Fourrey C."/>
            <person name="LaButti K."/>
            <person name="Lindquist E.A."/>
            <person name="Lipzen A."/>
            <person name="Lundell T."/>
            <person name="Morin E."/>
            <person name="Murat C."/>
            <person name="Riley R."/>
            <person name="Ohm R."/>
            <person name="Sun H."/>
            <person name="Tunlid A."/>
            <person name="Henrissat B."/>
            <person name="Grigoriev I.V."/>
            <person name="Hibbett D.S."/>
            <person name="Martin F."/>
        </authorList>
    </citation>
    <scope>NUCLEOTIDE SEQUENCE [LARGE SCALE GENOMIC DNA]</scope>
    <source>
        <strain evidence="2">LaAM-08-1</strain>
    </source>
</reference>
<name>A0A0C9X359_9AGAR</name>
<gene>
    <name evidence="1" type="ORF">K443DRAFT_682856</name>
</gene>
<sequence>AIRNARSQNTQNFDFPSAPLFLHILPVIPGRQRNTGEDCFGCGGGRGSLKISNFRRRL</sequence>
<feature type="non-terminal residue" evidence="1">
    <location>
        <position position="1"/>
    </location>
</feature>
<dbReference type="EMBL" id="KN838746">
    <property type="protein sequence ID" value="KIJ95703.1"/>
    <property type="molecule type" value="Genomic_DNA"/>
</dbReference>
<reference evidence="1 2" key="1">
    <citation type="submission" date="2014-04" db="EMBL/GenBank/DDBJ databases">
        <authorList>
            <consortium name="DOE Joint Genome Institute"/>
            <person name="Kuo A."/>
            <person name="Kohler A."/>
            <person name="Nagy L.G."/>
            <person name="Floudas D."/>
            <person name="Copeland A."/>
            <person name="Barry K.W."/>
            <person name="Cichocki N."/>
            <person name="Veneault-Fourrey C."/>
            <person name="LaButti K."/>
            <person name="Lindquist E.A."/>
            <person name="Lipzen A."/>
            <person name="Lundell T."/>
            <person name="Morin E."/>
            <person name="Murat C."/>
            <person name="Sun H."/>
            <person name="Tunlid A."/>
            <person name="Henrissat B."/>
            <person name="Grigoriev I.V."/>
            <person name="Hibbett D.S."/>
            <person name="Martin F."/>
            <person name="Nordberg H.P."/>
            <person name="Cantor M.N."/>
            <person name="Hua S.X."/>
        </authorList>
    </citation>
    <scope>NUCLEOTIDE SEQUENCE [LARGE SCALE GENOMIC DNA]</scope>
    <source>
        <strain evidence="1 2">LaAM-08-1</strain>
    </source>
</reference>
<protein>
    <submittedName>
        <fullName evidence="1">Uncharacterized protein</fullName>
    </submittedName>
</protein>